<evidence type="ECO:0000313" key="2">
    <source>
        <dbReference type="Proteomes" id="UP001379533"/>
    </source>
</evidence>
<sequence>MNKPMSDTKLVNGINQEDTDQVPTTHRLVCFQLKHDFYNGLVSLREDYSVTLEASGCSEVDYVYVNGYGPPVATVAPDGTVSILRKGPLADRQSPRIVAA</sequence>
<dbReference type="Proteomes" id="UP001379533">
    <property type="component" value="Chromosome"/>
</dbReference>
<dbReference type="EMBL" id="CP089982">
    <property type="protein sequence ID" value="WXA99039.1"/>
    <property type="molecule type" value="Genomic_DNA"/>
</dbReference>
<evidence type="ECO:0000313" key="1">
    <source>
        <dbReference type="EMBL" id="WXA99039.1"/>
    </source>
</evidence>
<dbReference type="RefSeq" id="WP_394849669.1">
    <property type="nucleotide sequence ID" value="NZ_CP089982.1"/>
</dbReference>
<accession>A0ABZ2KPW3</accession>
<proteinExistence type="predicted"/>
<organism evidence="1 2">
    <name type="scientific">Pendulispora brunnea</name>
    <dbReference type="NCBI Taxonomy" id="2905690"/>
    <lineage>
        <taxon>Bacteria</taxon>
        <taxon>Pseudomonadati</taxon>
        <taxon>Myxococcota</taxon>
        <taxon>Myxococcia</taxon>
        <taxon>Myxococcales</taxon>
        <taxon>Sorangiineae</taxon>
        <taxon>Pendulisporaceae</taxon>
        <taxon>Pendulispora</taxon>
    </lineage>
</organism>
<keyword evidence="2" id="KW-1185">Reference proteome</keyword>
<protein>
    <submittedName>
        <fullName evidence="1">Uncharacterized protein</fullName>
    </submittedName>
</protein>
<gene>
    <name evidence="1" type="ORF">LZC95_19730</name>
</gene>
<name>A0ABZ2KPW3_9BACT</name>
<reference evidence="1 2" key="1">
    <citation type="submission" date="2021-12" db="EMBL/GenBank/DDBJ databases">
        <title>Discovery of the Pendulisporaceae a myxobacterial family with distinct sporulation behavior and unique specialized metabolism.</title>
        <authorList>
            <person name="Garcia R."/>
            <person name="Popoff A."/>
            <person name="Bader C.D."/>
            <person name="Loehr J."/>
            <person name="Walesch S."/>
            <person name="Walt C."/>
            <person name="Boldt J."/>
            <person name="Bunk B."/>
            <person name="Haeckl F.J.F.P.J."/>
            <person name="Gunesch A.P."/>
            <person name="Birkelbach J."/>
            <person name="Nuebel U."/>
            <person name="Pietschmann T."/>
            <person name="Bach T."/>
            <person name="Mueller R."/>
        </authorList>
    </citation>
    <scope>NUCLEOTIDE SEQUENCE [LARGE SCALE GENOMIC DNA]</scope>
    <source>
        <strain evidence="1 2">MSr12523</strain>
    </source>
</reference>